<evidence type="ECO:0000313" key="1">
    <source>
        <dbReference type="EMBL" id="DAE25034.1"/>
    </source>
</evidence>
<dbReference type="NCBIfam" id="TIGR03655">
    <property type="entry name" value="anti_R_Lar"/>
    <property type="match status" value="1"/>
</dbReference>
<protein>
    <submittedName>
        <fullName evidence="1">Restriction alleviation protein</fullName>
    </submittedName>
</protein>
<dbReference type="Pfam" id="PF14354">
    <property type="entry name" value="Lar_restr_allev"/>
    <property type="match status" value="1"/>
</dbReference>
<proteinExistence type="predicted"/>
<dbReference type="EMBL" id="BK015792">
    <property type="protein sequence ID" value="DAE25034.1"/>
    <property type="molecule type" value="Genomic_DNA"/>
</dbReference>
<organism evidence="1">
    <name type="scientific">Siphoviridae sp. ct4Am4</name>
    <dbReference type="NCBI Taxonomy" id="2826287"/>
    <lineage>
        <taxon>Viruses</taxon>
        <taxon>Duplodnaviria</taxon>
        <taxon>Heunggongvirae</taxon>
        <taxon>Uroviricota</taxon>
        <taxon>Caudoviricetes</taxon>
    </lineage>
</organism>
<name>A0A8S5R1K9_9CAUD</name>
<reference evidence="1" key="1">
    <citation type="journal article" date="2021" name="Proc. Natl. Acad. Sci. U.S.A.">
        <title>A Catalog of Tens of Thousands of Viruses from Human Metagenomes Reveals Hidden Associations with Chronic Diseases.</title>
        <authorList>
            <person name="Tisza M.J."/>
            <person name="Buck C.B."/>
        </authorList>
    </citation>
    <scope>NUCLEOTIDE SEQUENCE</scope>
    <source>
        <strain evidence="1">Ct4Am4</strain>
    </source>
</reference>
<accession>A0A8S5R1K9</accession>
<sequence length="218" mass="24755">MKTPDEIKLKPCPFCGGEAEINVDHEEVEDTEKRHWAYTVVCNRCCATSGLTYLPEKAREAWNRRAEHQPPKCPYCGDRMEICTSLLTPERDLISAWYQCATCESTSPRIEFSGDTANDKIIERLQAVSSRRAEPKNRVLTLEEVDAHCEGGADAAPLWVEFDGGANGWVLIAPVIETRKMDFVSKLLVTMGILYGKEWRCWLRKPSKEEMEATPWEA</sequence>
<dbReference type="InterPro" id="IPR019908">
    <property type="entry name" value="Toxin_RalR"/>
</dbReference>